<organism evidence="1">
    <name type="scientific">Spironucleus salmonicida</name>
    <dbReference type="NCBI Taxonomy" id="348837"/>
    <lineage>
        <taxon>Eukaryota</taxon>
        <taxon>Metamonada</taxon>
        <taxon>Diplomonadida</taxon>
        <taxon>Hexamitidae</taxon>
        <taxon>Hexamitinae</taxon>
        <taxon>Spironucleus</taxon>
    </lineage>
</organism>
<accession>V6LXP9</accession>
<proteinExistence type="predicted"/>
<reference evidence="1 2" key="1">
    <citation type="journal article" date="2014" name="PLoS Genet.">
        <title>The Genome of Spironucleus salmonicida Highlights a Fish Pathogen Adapted to Fluctuating Environments.</title>
        <authorList>
            <person name="Xu F."/>
            <person name="Jerlstrom-Hultqvist J."/>
            <person name="Einarsson E."/>
            <person name="Astvaldsson A."/>
            <person name="Svard S.G."/>
            <person name="Andersson J.O."/>
        </authorList>
    </citation>
    <scope>NUCLEOTIDE SEQUENCE</scope>
    <source>
        <strain evidence="2">ATCC 50377</strain>
    </source>
</reference>
<dbReference type="AlphaFoldDB" id="V6LXP9"/>
<dbReference type="EMBL" id="AUWU02000001">
    <property type="protein sequence ID" value="KAH0577087.1"/>
    <property type="molecule type" value="Genomic_DNA"/>
</dbReference>
<reference evidence="2" key="2">
    <citation type="submission" date="2020-12" db="EMBL/GenBank/DDBJ databases">
        <title>New Spironucleus salmonicida genome in near-complete chromosomes.</title>
        <authorList>
            <person name="Xu F."/>
            <person name="Kurt Z."/>
            <person name="Jimenez-Gonzalez A."/>
            <person name="Astvaldsson A."/>
            <person name="Andersson J.O."/>
            <person name="Svard S.G."/>
        </authorList>
    </citation>
    <scope>NUCLEOTIDE SEQUENCE</scope>
    <source>
        <strain evidence="2">ATCC 50377</strain>
    </source>
</reference>
<sequence length="206" mass="23189">MEQFVDAQAARDFFSASQQTRFAPVTYVPPSAEALAVPQGGARTRGPRTVDPAQLKAQITKRVEAYTIDQLTRELLRDNGLVLTPQEREYQRLQETAYLIKKGAQVRGTHVNLKELSAARKGERSQRLAREEELRAMGAVGQIRSGKHIVLETDRYKDAGEVSVRKQQRHILKIAKSFSDRRGVRRHKIVRSGGGITGEHVVRHTK</sequence>
<dbReference type="VEuPathDB" id="GiardiaDB:SS50377_20436"/>
<evidence type="ECO:0000313" key="3">
    <source>
        <dbReference type="EMBL" id="KAH0577096.1"/>
    </source>
</evidence>
<name>V6LXP9_9EUKA</name>
<dbReference type="Proteomes" id="UP000018208">
    <property type="component" value="Unassembled WGS sequence"/>
</dbReference>
<evidence type="ECO:0000313" key="4">
    <source>
        <dbReference type="Proteomes" id="UP000018208"/>
    </source>
</evidence>
<evidence type="ECO:0000313" key="1">
    <source>
        <dbReference type="EMBL" id="EST45594.1"/>
    </source>
</evidence>
<gene>
    <name evidence="1" type="ORF">SS50377_14441</name>
    <name evidence="2" type="ORF">SS50377_20436</name>
    <name evidence="3" type="ORF">SS50377_20446</name>
</gene>
<dbReference type="EMBL" id="KI546090">
    <property type="protein sequence ID" value="EST45594.1"/>
    <property type="molecule type" value="Genomic_DNA"/>
</dbReference>
<dbReference type="VEuPathDB" id="GiardiaDB:SS50377_20446"/>
<evidence type="ECO:0000313" key="2">
    <source>
        <dbReference type="EMBL" id="KAH0577087.1"/>
    </source>
</evidence>
<protein>
    <submittedName>
        <fullName evidence="1">Uncharacterized protein</fullName>
    </submittedName>
</protein>
<keyword evidence="4" id="KW-1185">Reference proteome</keyword>
<dbReference type="EMBL" id="AUWU02000001">
    <property type="protein sequence ID" value="KAH0577096.1"/>
    <property type="molecule type" value="Genomic_DNA"/>
</dbReference>